<feature type="transmembrane region" description="Helical" evidence="1">
    <location>
        <begin position="42"/>
        <end position="62"/>
    </location>
</feature>
<sequence length="99" mass="10897">MRRWLRMTGGLLIWAVHFIGVYLISSAADVWSSSEAASARWIGLAFSMGCLLADIAMAVWLSRGRREVFGPEAWERRVGLTGVLVAAIGVLWQTAPMAF</sequence>
<keyword evidence="1" id="KW-0472">Membrane</keyword>
<comment type="caution">
    <text evidence="2">The sequence shown here is derived from an EMBL/GenBank/DDBJ whole genome shotgun (WGS) entry which is preliminary data.</text>
</comment>
<gene>
    <name evidence="2" type="ORF">HNP32_001194</name>
</gene>
<keyword evidence="3" id="KW-1185">Reference proteome</keyword>
<dbReference type="Proteomes" id="UP000539957">
    <property type="component" value="Unassembled WGS sequence"/>
</dbReference>
<protein>
    <submittedName>
        <fullName evidence="2">Uncharacterized protein</fullName>
    </submittedName>
</protein>
<reference evidence="2 3" key="1">
    <citation type="submission" date="2020-08" db="EMBL/GenBank/DDBJ databases">
        <title>Functional genomics of gut bacteria from endangered species of beetles.</title>
        <authorList>
            <person name="Carlos-Shanley C."/>
        </authorList>
    </citation>
    <scope>NUCLEOTIDE SEQUENCE [LARGE SCALE GENOMIC DNA]</scope>
    <source>
        <strain evidence="2 3">S00123</strain>
    </source>
</reference>
<feature type="transmembrane region" description="Helical" evidence="1">
    <location>
        <begin position="74"/>
        <end position="95"/>
    </location>
</feature>
<accession>A0A7W7IN89</accession>
<organism evidence="2 3">
    <name type="scientific">Brevundimonas bullata</name>
    <dbReference type="NCBI Taxonomy" id="13160"/>
    <lineage>
        <taxon>Bacteria</taxon>
        <taxon>Pseudomonadati</taxon>
        <taxon>Pseudomonadota</taxon>
        <taxon>Alphaproteobacteria</taxon>
        <taxon>Caulobacterales</taxon>
        <taxon>Caulobacteraceae</taxon>
        <taxon>Brevundimonas</taxon>
    </lineage>
</organism>
<dbReference type="EMBL" id="JACHKY010000002">
    <property type="protein sequence ID" value="MBB4797470.1"/>
    <property type="molecule type" value="Genomic_DNA"/>
</dbReference>
<dbReference type="RefSeq" id="WP_184268097.1">
    <property type="nucleotide sequence ID" value="NZ_JACHKY010000002.1"/>
</dbReference>
<evidence type="ECO:0000313" key="2">
    <source>
        <dbReference type="EMBL" id="MBB4797470.1"/>
    </source>
</evidence>
<name>A0A7W7IN89_9CAUL</name>
<keyword evidence="1" id="KW-1133">Transmembrane helix</keyword>
<evidence type="ECO:0000256" key="1">
    <source>
        <dbReference type="SAM" id="Phobius"/>
    </source>
</evidence>
<dbReference type="AlphaFoldDB" id="A0A7W7IN89"/>
<evidence type="ECO:0000313" key="3">
    <source>
        <dbReference type="Proteomes" id="UP000539957"/>
    </source>
</evidence>
<keyword evidence="1" id="KW-0812">Transmembrane</keyword>
<proteinExistence type="predicted"/>